<dbReference type="AlphaFoldDB" id="A0A5J4LD98"/>
<name>A0A5J4LD98_9ACTN</name>
<comment type="caution">
    <text evidence="1">The sequence shown here is derived from an EMBL/GenBank/DDBJ whole genome shotgun (WGS) entry which is preliminary data.</text>
</comment>
<protein>
    <submittedName>
        <fullName evidence="1">Uncharacterized protein</fullName>
    </submittedName>
</protein>
<reference evidence="1 2" key="1">
    <citation type="submission" date="2019-10" db="EMBL/GenBank/DDBJ databases">
        <title>Whole genome shotgun sequence of Streptomyces angustmyceticus NBRC 3934.</title>
        <authorList>
            <person name="Hosoyama A."/>
            <person name="Ichikawa N."/>
            <person name="Kimura A."/>
            <person name="Kitahashi Y."/>
            <person name="Komaki H."/>
            <person name="Uohara A."/>
        </authorList>
    </citation>
    <scope>NUCLEOTIDE SEQUENCE [LARGE SCALE GENOMIC DNA]</scope>
    <source>
        <strain evidence="1 2">NBRC 3934</strain>
    </source>
</reference>
<evidence type="ECO:0000313" key="2">
    <source>
        <dbReference type="Proteomes" id="UP000325598"/>
    </source>
</evidence>
<dbReference type="EMBL" id="BLAG01000006">
    <property type="protein sequence ID" value="GES29579.1"/>
    <property type="molecule type" value="Genomic_DNA"/>
</dbReference>
<keyword evidence="2" id="KW-1185">Reference proteome</keyword>
<dbReference type="Proteomes" id="UP000325598">
    <property type="component" value="Unassembled WGS sequence"/>
</dbReference>
<accession>A0A5J4LD98</accession>
<sequence length="98" mass="11453">MGRVQREHFESQQQVEAAQWVREQQVAELDRKRHCYLSVNAAFREYRTHLMNFLWLVHKGEVTPEAREVVEEARRAHHAAFARHATGLPKQSCSELSG</sequence>
<gene>
    <name evidence="1" type="ORF">San01_20660</name>
</gene>
<evidence type="ECO:0000313" key="1">
    <source>
        <dbReference type="EMBL" id="GES29579.1"/>
    </source>
</evidence>
<proteinExistence type="predicted"/>
<organism evidence="1 2">
    <name type="scientific">Streptomyces angustmyceticus</name>
    <dbReference type="NCBI Taxonomy" id="285578"/>
    <lineage>
        <taxon>Bacteria</taxon>
        <taxon>Bacillati</taxon>
        <taxon>Actinomycetota</taxon>
        <taxon>Actinomycetes</taxon>
        <taxon>Kitasatosporales</taxon>
        <taxon>Streptomycetaceae</taxon>
        <taxon>Streptomyces</taxon>
    </lineage>
</organism>